<dbReference type="AlphaFoldDB" id="A0A858YDB1"/>
<organism evidence="1">
    <name type="scientific">Abies georgei var. smithii</name>
    <dbReference type="NCBI Taxonomy" id="2358304"/>
    <lineage>
        <taxon>Eukaryota</taxon>
        <taxon>Viridiplantae</taxon>
        <taxon>Streptophyta</taxon>
        <taxon>Embryophyta</taxon>
        <taxon>Tracheophyta</taxon>
        <taxon>Spermatophyta</taxon>
        <taxon>Pinopsida</taxon>
        <taxon>Pinidae</taxon>
        <taxon>Conifers I</taxon>
        <taxon>Pinales</taxon>
        <taxon>Pinaceae</taxon>
        <taxon>Abies</taxon>
    </lineage>
</organism>
<sequence>MKTRSSIHLFEFEVLSSLSIGIYLVTIQNRALMCCQYCMRSIQIQ</sequence>
<protein>
    <submittedName>
        <fullName evidence="1">NADH-plastoquinone oxidoreductase subunit 4L</fullName>
    </submittedName>
</protein>
<name>A0A858YDB1_9CONI</name>
<geneLocation type="chloroplast" evidence="1"/>
<reference evidence="1" key="1">
    <citation type="submission" date="2020-03" db="EMBL/GenBank/DDBJ databases">
        <title>The complete chloroplast genome sequence of Abies georgei var. smithii (Pinaceae).</title>
        <authorList>
            <person name="Chen S."/>
        </authorList>
    </citation>
    <scope>NUCLEOTIDE SEQUENCE</scope>
</reference>
<accession>A0A858YDB1</accession>
<dbReference type="EMBL" id="MT133567">
    <property type="protein sequence ID" value="QJU48727.1"/>
    <property type="molecule type" value="Genomic_DNA"/>
</dbReference>
<proteinExistence type="predicted"/>
<gene>
    <name evidence="1" type="primary">ndhE</name>
</gene>
<evidence type="ECO:0000313" key="1">
    <source>
        <dbReference type="EMBL" id="QJU48727.1"/>
    </source>
</evidence>
<dbReference type="RefSeq" id="YP_010038368.1">
    <property type="nucleotide sequence ID" value="NC_054152.1"/>
</dbReference>
<dbReference type="GeneID" id="63642933"/>
<keyword evidence="1" id="KW-0934">Plastid</keyword>
<keyword evidence="1" id="KW-0150">Chloroplast</keyword>